<dbReference type="STRING" id="983644.G3J4K1"/>
<dbReference type="PANTHER" id="PTHR34365:SF7">
    <property type="entry name" value="GLYCINE-RICH DOMAIN-CONTAINING PROTEIN 1"/>
    <property type="match status" value="1"/>
</dbReference>
<reference evidence="1 2" key="1">
    <citation type="journal article" date="2011" name="Genome Biol.">
        <title>Genome sequence of the insect pathogenic fungus Cordyceps militaris, a valued traditional Chinese medicine.</title>
        <authorList>
            <person name="Zheng P."/>
            <person name="Xia Y."/>
            <person name="Xiao G."/>
            <person name="Xiong C."/>
            <person name="Hu X."/>
            <person name="Zhang S."/>
            <person name="Zheng H."/>
            <person name="Huang Y."/>
            <person name="Zhou Y."/>
            <person name="Wang S."/>
            <person name="Zhao G.P."/>
            <person name="Liu X."/>
            <person name="St Leger R.J."/>
            <person name="Wang C."/>
        </authorList>
    </citation>
    <scope>NUCLEOTIDE SEQUENCE [LARGE SCALE GENOMIC DNA]</scope>
    <source>
        <strain evidence="1 2">CM01</strain>
    </source>
</reference>
<sequence>METLKSTLPEQAEFSSPQRLANHITFMRKLKSILDYARYPGRDASRFPALPAGCGGEDQAAQWRVQCILMSAEMRYPMYLKLLEAHMLQSEKNGRRQGLEMVVPPWDVAIIFYAHMLAPFNYKRDIEQFFPKMWQGRAELPIAQMLASEHDDASEAAWNKMYPSIPYRILALNDKFVSISSSIYNPVDIRYHCFSTACRAKPARVFSMASWVKYRVGTAGLTCPSCRAVRPKSERGAQDTILKDSQARFGMPIFNLWDSPLRQFCKDGFVDRILALPALPANAVERYLRFLQLIKETGETVVPTLDIDLCWHTHQLAPFAYLTYCVTHLGRQINHDDTIRTETRSTAQDMTARLWALKYGESYFDPTNKGRTEEIRQRRIAYDNAIEQKAVILQQFDNDVSQKDLQESLRLAQAKVDEEKRKWTAAKDSANAMLAQIRQTQAAKQAVRPTLRLFKARFYSKPQQAELERLDRQLYAEKKEHHDRHQVDAALKNELYSYWMPPLNKCHAALGVEANKRRALQQLLEREVDEAEARCWQREVDGVPRMENYYDARSWYSMVPSEVTRFEVPAQTTRWGGIFVYM</sequence>
<dbReference type="AlphaFoldDB" id="G3J4K1"/>
<keyword evidence="2" id="KW-1185">Reference proteome</keyword>
<dbReference type="KEGG" id="cmt:CCM_00525"/>
<dbReference type="InterPro" id="IPR009836">
    <property type="entry name" value="GRDP-like"/>
</dbReference>
<dbReference type="RefSeq" id="XP_006665748.1">
    <property type="nucleotide sequence ID" value="XM_006665685.1"/>
</dbReference>
<dbReference type="VEuPathDB" id="FungiDB:CCM_00525"/>
<evidence type="ECO:0000313" key="1">
    <source>
        <dbReference type="EMBL" id="EGX95871.1"/>
    </source>
</evidence>
<dbReference type="Pfam" id="PF07173">
    <property type="entry name" value="GRDP-like"/>
    <property type="match status" value="1"/>
</dbReference>
<dbReference type="OMA" id="NEQEERW"/>
<proteinExistence type="predicted"/>
<accession>G3J4K1</accession>
<name>G3J4K1_CORMM</name>
<evidence type="ECO:0000313" key="2">
    <source>
        <dbReference type="Proteomes" id="UP000001610"/>
    </source>
</evidence>
<dbReference type="HOGENOM" id="CLU_428363_0_0_1"/>
<dbReference type="eggNOG" id="ENOG502TD94">
    <property type="taxonomic scope" value="Eukaryota"/>
</dbReference>
<dbReference type="EMBL" id="JH126399">
    <property type="protein sequence ID" value="EGX95871.1"/>
    <property type="molecule type" value="Genomic_DNA"/>
</dbReference>
<gene>
    <name evidence="1" type="ORF">CCM_00525</name>
</gene>
<dbReference type="OrthoDB" id="5153429at2759"/>
<organism evidence="1 2">
    <name type="scientific">Cordyceps militaris (strain CM01)</name>
    <name type="common">Caterpillar fungus</name>
    <dbReference type="NCBI Taxonomy" id="983644"/>
    <lineage>
        <taxon>Eukaryota</taxon>
        <taxon>Fungi</taxon>
        <taxon>Dikarya</taxon>
        <taxon>Ascomycota</taxon>
        <taxon>Pezizomycotina</taxon>
        <taxon>Sordariomycetes</taxon>
        <taxon>Hypocreomycetidae</taxon>
        <taxon>Hypocreales</taxon>
        <taxon>Cordycipitaceae</taxon>
        <taxon>Cordyceps</taxon>
    </lineage>
</organism>
<dbReference type="PANTHER" id="PTHR34365">
    <property type="entry name" value="ENOLASE (DUF1399)"/>
    <property type="match status" value="1"/>
</dbReference>
<dbReference type="InParanoid" id="G3J4K1"/>
<dbReference type="GeneID" id="18162560"/>
<protein>
    <submittedName>
        <fullName evidence="1">Uncharacterized protein</fullName>
    </submittedName>
</protein>
<dbReference type="Proteomes" id="UP000001610">
    <property type="component" value="Unassembled WGS sequence"/>
</dbReference>